<proteinExistence type="predicted"/>
<dbReference type="EMBL" id="LAZR01022131">
    <property type="protein sequence ID" value="KKL82936.1"/>
    <property type="molecule type" value="Genomic_DNA"/>
</dbReference>
<evidence type="ECO:0000313" key="1">
    <source>
        <dbReference type="EMBL" id="KKL82936.1"/>
    </source>
</evidence>
<reference evidence="1" key="1">
    <citation type="journal article" date="2015" name="Nature">
        <title>Complex archaea that bridge the gap between prokaryotes and eukaryotes.</title>
        <authorList>
            <person name="Spang A."/>
            <person name="Saw J.H."/>
            <person name="Jorgensen S.L."/>
            <person name="Zaremba-Niedzwiedzka K."/>
            <person name="Martijn J."/>
            <person name="Lind A.E."/>
            <person name="van Eijk R."/>
            <person name="Schleper C."/>
            <person name="Guy L."/>
            <person name="Ettema T.J."/>
        </authorList>
    </citation>
    <scope>NUCLEOTIDE SEQUENCE</scope>
</reference>
<name>A0A0F9FXH2_9ZZZZ</name>
<sequence>MALQDRVNKVLFSKKDRGFLSDTGSSCFEWMVEREECTYKDDGEPKASDWWETHLTFSDGVRTVHLFDVMCEASIEDNLKSAKAVRKSMDDFVQALEEAVKSK</sequence>
<accession>A0A0F9FXH2</accession>
<comment type="caution">
    <text evidence="1">The sequence shown here is derived from an EMBL/GenBank/DDBJ whole genome shotgun (WGS) entry which is preliminary data.</text>
</comment>
<protein>
    <submittedName>
        <fullName evidence="1">Uncharacterized protein</fullName>
    </submittedName>
</protein>
<gene>
    <name evidence="1" type="ORF">LCGC14_1979810</name>
</gene>
<organism evidence="1">
    <name type="scientific">marine sediment metagenome</name>
    <dbReference type="NCBI Taxonomy" id="412755"/>
    <lineage>
        <taxon>unclassified sequences</taxon>
        <taxon>metagenomes</taxon>
        <taxon>ecological metagenomes</taxon>
    </lineage>
</organism>
<dbReference type="AlphaFoldDB" id="A0A0F9FXH2"/>